<dbReference type="Pfam" id="PF01370">
    <property type="entry name" value="Epimerase"/>
    <property type="match status" value="1"/>
</dbReference>
<dbReference type="CDD" id="cd05242">
    <property type="entry name" value="SDR_a8"/>
    <property type="match status" value="1"/>
</dbReference>
<dbReference type="NCBIfam" id="TIGR01777">
    <property type="entry name" value="yfcH"/>
    <property type="match status" value="1"/>
</dbReference>
<dbReference type="EMBL" id="CP016537">
    <property type="protein sequence ID" value="ANU15202.1"/>
    <property type="molecule type" value="Genomic_DNA"/>
</dbReference>
<protein>
    <submittedName>
        <fullName evidence="4">TIGR01777 family protein</fullName>
    </submittedName>
</protein>
<sequence length="295" mass="33111">MKKIVLAGGTGFVGQYLEQKFTEQGYKVIIISRQSGHLNWSNHTGIVHALEGAEMVVNLAGKSVNCRYTEANKREIFDSRMETTEALGTAILNCDNPPPLWINSSTATIYRHAEDRPMTEASGEFGSGFSVEVGKAWEQALFSFKLPTTRQVALRLSIVLGKDGGVMTPYENMVRFGLGGKQGNGKQMFSWIHLEDVYRIILFVRDHDQISGVLNTTSPEPVTNHELMKQLRVAMDRKVGLPATEWMLNIGAVMIGTEPELILKSRWILPERLEQFGFHFTYPTLDKALENILHQ</sequence>
<comment type="similarity">
    <text evidence="1">Belongs to the NAD(P)-dependent epimerase/dehydratase family. SDR39U1 subfamily.</text>
</comment>
<feature type="domain" description="DUF1731" evidence="3">
    <location>
        <begin position="245"/>
        <end position="292"/>
    </location>
</feature>
<gene>
    <name evidence="4" type="ORF">BBI08_15680</name>
</gene>
<dbReference type="KEGG" id="phc:BBI08_15680"/>
<evidence type="ECO:0000259" key="3">
    <source>
        <dbReference type="Pfam" id="PF08338"/>
    </source>
</evidence>
<reference evidence="5" key="2">
    <citation type="submission" date="2016-10" db="EMBL/GenBank/DDBJ databases">
        <authorList>
            <person name="See-Too W.S."/>
        </authorList>
    </citation>
    <scope>NUCLEOTIDE SEQUENCE [LARGE SCALE GENOMIC DNA]</scope>
    <source>
        <strain evidence="5">DSM 24743</strain>
    </source>
</reference>
<organism evidence="4 5">
    <name type="scientific">Planococcus halocryophilus</name>
    <dbReference type="NCBI Taxonomy" id="1215089"/>
    <lineage>
        <taxon>Bacteria</taxon>
        <taxon>Bacillati</taxon>
        <taxon>Bacillota</taxon>
        <taxon>Bacilli</taxon>
        <taxon>Bacillales</taxon>
        <taxon>Caryophanaceae</taxon>
        <taxon>Planococcus</taxon>
    </lineage>
</organism>
<keyword evidence="5" id="KW-1185">Reference proteome</keyword>
<dbReference type="AlphaFoldDB" id="A0A1C7DUW6"/>
<dbReference type="InterPro" id="IPR013549">
    <property type="entry name" value="DUF1731"/>
</dbReference>
<proteinExistence type="inferred from homology"/>
<evidence type="ECO:0000256" key="1">
    <source>
        <dbReference type="ARBA" id="ARBA00009353"/>
    </source>
</evidence>
<dbReference type="Gene3D" id="3.40.50.720">
    <property type="entry name" value="NAD(P)-binding Rossmann-like Domain"/>
    <property type="match status" value="1"/>
</dbReference>
<evidence type="ECO:0000313" key="5">
    <source>
        <dbReference type="Proteomes" id="UP000092687"/>
    </source>
</evidence>
<accession>A0A1C7DUW6</accession>
<dbReference type="RefSeq" id="WP_008497320.1">
    <property type="nucleotide sequence ID" value="NZ_CP016537.2"/>
</dbReference>
<dbReference type="STRING" id="1215089.BBI08_15680"/>
<name>A0A1C7DUW6_9BACL</name>
<reference evidence="5" key="1">
    <citation type="submission" date="2016-07" db="EMBL/GenBank/DDBJ databases">
        <authorList>
            <person name="See-Too W.S."/>
        </authorList>
    </citation>
    <scope>NUCLEOTIDE SEQUENCE [LARGE SCALE GENOMIC DNA]</scope>
    <source>
        <strain evidence="5">DSM 24743</strain>
    </source>
</reference>
<dbReference type="Proteomes" id="UP000092687">
    <property type="component" value="Chromosome"/>
</dbReference>
<dbReference type="OrthoDB" id="9801773at2"/>
<dbReference type="PANTHER" id="PTHR11092:SF0">
    <property type="entry name" value="EPIMERASE FAMILY PROTEIN SDR39U1"/>
    <property type="match status" value="1"/>
</dbReference>
<dbReference type="Pfam" id="PF08338">
    <property type="entry name" value="DUF1731"/>
    <property type="match status" value="1"/>
</dbReference>
<evidence type="ECO:0000259" key="2">
    <source>
        <dbReference type="Pfam" id="PF01370"/>
    </source>
</evidence>
<dbReference type="SUPFAM" id="SSF51735">
    <property type="entry name" value="NAD(P)-binding Rossmann-fold domains"/>
    <property type="match status" value="1"/>
</dbReference>
<dbReference type="InterPro" id="IPR001509">
    <property type="entry name" value="Epimerase_deHydtase"/>
</dbReference>
<feature type="domain" description="NAD-dependent epimerase/dehydratase" evidence="2">
    <location>
        <begin position="4"/>
        <end position="207"/>
    </location>
</feature>
<dbReference type="InterPro" id="IPR010099">
    <property type="entry name" value="SDR39U1"/>
</dbReference>
<dbReference type="InterPro" id="IPR036291">
    <property type="entry name" value="NAD(P)-bd_dom_sf"/>
</dbReference>
<evidence type="ECO:0000313" key="4">
    <source>
        <dbReference type="EMBL" id="ANU15202.1"/>
    </source>
</evidence>
<dbReference type="PANTHER" id="PTHR11092">
    <property type="entry name" value="SUGAR NUCLEOTIDE EPIMERASE RELATED"/>
    <property type="match status" value="1"/>
</dbReference>